<evidence type="ECO:0000313" key="1">
    <source>
        <dbReference type="EMBL" id="KAK0375226.1"/>
    </source>
</evidence>
<protein>
    <submittedName>
        <fullName evidence="1">Uncharacterized protein</fullName>
    </submittedName>
</protein>
<dbReference type="Proteomes" id="UP001169217">
    <property type="component" value="Unassembled WGS sequence"/>
</dbReference>
<reference evidence="1" key="1">
    <citation type="submission" date="2023-04" db="EMBL/GenBank/DDBJ databases">
        <title>Colletotrichum limetticola genome sequence.</title>
        <authorList>
            <person name="Baroncelli R."/>
        </authorList>
    </citation>
    <scope>NUCLEOTIDE SEQUENCE</scope>
    <source>
        <strain evidence="1">KLA-Anderson</strain>
    </source>
</reference>
<sequence length="70" mass="7818">MANVEIIVKNESDKVRQFLIFNEKPAYSESVGKAWTNVWGRSPGTAAEHGTAHFSIEEHYYAVCGMTPES</sequence>
<organism evidence="1 2">
    <name type="scientific">Colletotrichum limetticola</name>
    <dbReference type="NCBI Taxonomy" id="1209924"/>
    <lineage>
        <taxon>Eukaryota</taxon>
        <taxon>Fungi</taxon>
        <taxon>Dikarya</taxon>
        <taxon>Ascomycota</taxon>
        <taxon>Pezizomycotina</taxon>
        <taxon>Sordariomycetes</taxon>
        <taxon>Hypocreomycetidae</taxon>
        <taxon>Glomerellales</taxon>
        <taxon>Glomerellaceae</taxon>
        <taxon>Colletotrichum</taxon>
        <taxon>Colletotrichum acutatum species complex</taxon>
    </lineage>
</organism>
<gene>
    <name evidence="1" type="ORF">CLIM01_07401</name>
</gene>
<evidence type="ECO:0000313" key="2">
    <source>
        <dbReference type="Proteomes" id="UP001169217"/>
    </source>
</evidence>
<comment type="caution">
    <text evidence="1">The sequence shown here is derived from an EMBL/GenBank/DDBJ whole genome shotgun (WGS) entry which is preliminary data.</text>
</comment>
<name>A0ABQ9PUK1_9PEZI</name>
<proteinExistence type="predicted"/>
<dbReference type="EMBL" id="JARUPT010000214">
    <property type="protein sequence ID" value="KAK0375226.1"/>
    <property type="molecule type" value="Genomic_DNA"/>
</dbReference>
<accession>A0ABQ9PUK1</accession>
<keyword evidence="2" id="KW-1185">Reference proteome</keyword>